<name>A0A538U9V6_UNCEI</name>
<dbReference type="Proteomes" id="UP000319836">
    <property type="component" value="Unassembled WGS sequence"/>
</dbReference>
<dbReference type="EMBL" id="VBPA01000047">
    <property type="protein sequence ID" value="TMQ72681.1"/>
    <property type="molecule type" value="Genomic_DNA"/>
</dbReference>
<organism evidence="1 2">
    <name type="scientific">Eiseniibacteriota bacterium</name>
    <dbReference type="NCBI Taxonomy" id="2212470"/>
    <lineage>
        <taxon>Bacteria</taxon>
        <taxon>Candidatus Eiseniibacteriota</taxon>
    </lineage>
</organism>
<comment type="caution">
    <text evidence="1">The sequence shown here is derived from an EMBL/GenBank/DDBJ whole genome shotgun (WGS) entry which is preliminary data.</text>
</comment>
<dbReference type="Pfam" id="PF11306">
    <property type="entry name" value="DUF3108"/>
    <property type="match status" value="1"/>
</dbReference>
<dbReference type="InterPro" id="IPR021457">
    <property type="entry name" value="DUF3108"/>
</dbReference>
<sequence>MRSSRIVYDATHLKAGSERALVQGLRRALIVLLSLVAVASAGTAPGADSSTIGQDTLTATVKPPIGKEVLPPAPHAVRAGESLRFSVNYGFINAGAAYLEVPGVKEWNGHPVYLLIARAESNKFFSRIYKVRNRIESFWDSTGHFSRRYTESRREGKHRAQNEIVFDYTKQQARYQDGETFPIPHEVQDALSSFYFTRTQALPLGGSVFFDYHASHKSVPLEVKVLGRDRVETPAGTFSCVVVEPILKAGGIFKSKGRLVIWLTDDERRMPVLMKSKVMIGSISATLVEAKSGA</sequence>
<gene>
    <name evidence="1" type="ORF">E6K80_02155</name>
</gene>
<dbReference type="AlphaFoldDB" id="A0A538U9V6"/>
<proteinExistence type="predicted"/>
<protein>
    <submittedName>
        <fullName evidence="1">DUF3108 domain-containing protein</fullName>
    </submittedName>
</protein>
<reference evidence="1 2" key="1">
    <citation type="journal article" date="2019" name="Nat. Microbiol.">
        <title>Mediterranean grassland soil C-N compound turnover is dependent on rainfall and depth, and is mediated by genomically divergent microorganisms.</title>
        <authorList>
            <person name="Diamond S."/>
            <person name="Andeer P.F."/>
            <person name="Li Z."/>
            <person name="Crits-Christoph A."/>
            <person name="Burstein D."/>
            <person name="Anantharaman K."/>
            <person name="Lane K.R."/>
            <person name="Thomas B.C."/>
            <person name="Pan C."/>
            <person name="Northen T.R."/>
            <person name="Banfield J.F."/>
        </authorList>
    </citation>
    <scope>NUCLEOTIDE SEQUENCE [LARGE SCALE GENOMIC DNA]</scope>
    <source>
        <strain evidence="1">WS_10</strain>
    </source>
</reference>
<evidence type="ECO:0000313" key="2">
    <source>
        <dbReference type="Proteomes" id="UP000319836"/>
    </source>
</evidence>
<evidence type="ECO:0000313" key="1">
    <source>
        <dbReference type="EMBL" id="TMQ72681.1"/>
    </source>
</evidence>
<accession>A0A538U9V6</accession>